<reference evidence="1 2" key="1">
    <citation type="journal article" date="2020" name="G3 (Bethesda)">
        <title>Draft Genome of the Common Snapping Turtle, Chelydra serpentina, a Model for Phenotypic Plasticity in Reptiles.</title>
        <authorList>
            <person name="Das D."/>
            <person name="Singh S.K."/>
            <person name="Bierstedt J."/>
            <person name="Erickson A."/>
            <person name="Galli G.L.J."/>
            <person name="Crossley D.A. 2nd"/>
            <person name="Rhen T."/>
        </authorList>
    </citation>
    <scope>NUCLEOTIDE SEQUENCE [LARGE SCALE GENOMIC DNA]</scope>
    <source>
        <strain evidence="1">KW</strain>
    </source>
</reference>
<dbReference type="Proteomes" id="UP000765507">
    <property type="component" value="Unassembled WGS sequence"/>
</dbReference>
<dbReference type="Gene3D" id="3.40.395.10">
    <property type="entry name" value="Adenoviral Proteinase, Chain A"/>
    <property type="match status" value="1"/>
</dbReference>
<sequence>MYSIAHLKTFKEPPTLAAESRSEENIGTEIAVGDTEPEMPSEEIRKVDNIVSHKSHDSTVKNIEVTAMEEEEYIQKDVSSNDTSDADDNFDDMLMEEVEDKQWILKGNCQICIDRQTHRETGSQSEKNQKSSFHCLKPRSWISDEVIDAYFSCMAGKADGKVQAISSVVSTVILSGRATQIKVKSEILQNDILLFPYHTPGHWVLVIALIKNKRNC</sequence>
<evidence type="ECO:0000313" key="1">
    <source>
        <dbReference type="EMBL" id="KAG6939580.1"/>
    </source>
</evidence>
<dbReference type="OrthoDB" id="413122at2759"/>
<dbReference type="AlphaFoldDB" id="A0A8T1TF80"/>
<evidence type="ECO:0008006" key="3">
    <source>
        <dbReference type="Google" id="ProtNLM"/>
    </source>
</evidence>
<dbReference type="SUPFAM" id="SSF54001">
    <property type="entry name" value="Cysteine proteinases"/>
    <property type="match status" value="1"/>
</dbReference>
<accession>A0A8T1TF80</accession>
<gene>
    <name evidence="1" type="ORF">G0U57_000734</name>
</gene>
<proteinExistence type="predicted"/>
<protein>
    <recommendedName>
        <fullName evidence="3">Ubiquitin-like protease family profile domain-containing protein</fullName>
    </recommendedName>
</protein>
<dbReference type="InterPro" id="IPR038765">
    <property type="entry name" value="Papain-like_cys_pep_sf"/>
</dbReference>
<evidence type="ECO:0000313" key="2">
    <source>
        <dbReference type="Proteomes" id="UP000765507"/>
    </source>
</evidence>
<dbReference type="EMBL" id="JAHGAV010000010">
    <property type="protein sequence ID" value="KAG6939580.1"/>
    <property type="molecule type" value="Genomic_DNA"/>
</dbReference>
<keyword evidence="2" id="KW-1185">Reference proteome</keyword>
<comment type="caution">
    <text evidence="1">The sequence shown here is derived from an EMBL/GenBank/DDBJ whole genome shotgun (WGS) entry which is preliminary data.</text>
</comment>
<organism evidence="1 2">
    <name type="scientific">Chelydra serpentina</name>
    <name type="common">Snapping turtle</name>
    <name type="synonym">Testudo serpentina</name>
    <dbReference type="NCBI Taxonomy" id="8475"/>
    <lineage>
        <taxon>Eukaryota</taxon>
        <taxon>Metazoa</taxon>
        <taxon>Chordata</taxon>
        <taxon>Craniata</taxon>
        <taxon>Vertebrata</taxon>
        <taxon>Euteleostomi</taxon>
        <taxon>Archelosauria</taxon>
        <taxon>Testudinata</taxon>
        <taxon>Testudines</taxon>
        <taxon>Cryptodira</taxon>
        <taxon>Durocryptodira</taxon>
        <taxon>Americhelydia</taxon>
        <taxon>Chelydroidea</taxon>
        <taxon>Chelydridae</taxon>
        <taxon>Chelydra</taxon>
    </lineage>
</organism>
<name>A0A8T1TF80_CHESE</name>